<sequence>MAILLLAEHDNHSLSEQTAKALSAAHEIDDDIDILVCGYKAQGVATSAARLRGVRTVFLAEADYLEHQLAEAVSATILTFGKAYDTFMAAATANGKNILPRVAAQLDVMQISDIIGIQSKDTFMRPIYAGNAIETVRSKDTKKVITVRSSAFLAMGEGGSAKIETIEPASDPQLTTFLNETREINERPELTSARIIVSGGRAFASQEQFMSLLVPLAKQLNAAIGASRAAVDAGYAPNDWQVGQTGKIVAPELYFALGISGAIQHLAGMSDSKIIIAINKDREAPIMQIADYALEGDIFELIPLLQKALSQ</sequence>
<reference evidence="10 11" key="1">
    <citation type="submission" date="2012-03" db="EMBL/GenBank/DDBJ databases">
        <title>The Genome Sequence of Bartonella tamiae Th239.</title>
        <authorList>
            <consortium name="The Broad Institute Genome Sequencing Platform"/>
            <consortium name="The Broad Institute Genome Sequencing Center for Infectious Disease"/>
            <person name="Feldgarden M."/>
            <person name="Kirby J."/>
            <person name="Kosoy M."/>
            <person name="Birtles R."/>
            <person name="Probert W.S."/>
            <person name="Chiaraviglio L."/>
            <person name="Young S.K."/>
            <person name="Zeng Q."/>
            <person name="Gargeya S."/>
            <person name="Fitzgerald M."/>
            <person name="Haas B."/>
            <person name="Abouelleil A."/>
            <person name="Alvarado L."/>
            <person name="Arachchi H.M."/>
            <person name="Berlin A."/>
            <person name="Chapman S.B."/>
            <person name="Gearin G."/>
            <person name="Goldberg J."/>
            <person name="Griggs A."/>
            <person name="Gujja S."/>
            <person name="Hansen M."/>
            <person name="Heiman D."/>
            <person name="Howarth C."/>
            <person name="Larimer J."/>
            <person name="Lui A."/>
            <person name="MacDonald P.J.P."/>
            <person name="McCowen C."/>
            <person name="Montmayeur A."/>
            <person name="Murphy C."/>
            <person name="Neiman D."/>
            <person name="Pearson M."/>
            <person name="Priest M."/>
            <person name="Roberts A."/>
            <person name="Saif S."/>
            <person name="Shea T."/>
            <person name="Sisk P."/>
            <person name="Stolte C."/>
            <person name="Sykes S."/>
            <person name="Wortman J."/>
            <person name="Nusbaum C."/>
            <person name="Birren B."/>
        </authorList>
    </citation>
    <scope>NUCLEOTIDE SEQUENCE [LARGE SCALE GENOMIC DNA]</scope>
    <source>
        <strain evidence="10 11">Th239</strain>
    </source>
</reference>
<feature type="binding site" evidence="8">
    <location>
        <begin position="297"/>
        <end position="298"/>
    </location>
    <ligand>
        <name>FAD</name>
        <dbReference type="ChEBI" id="CHEBI:57692"/>
    </ligand>
</feature>
<dbReference type="eggNOG" id="COG2025">
    <property type="taxonomic scope" value="Bacteria"/>
</dbReference>
<accession>J0ZP11</accession>
<organism evidence="10 11">
    <name type="scientific">Bartonella tamiae Th239</name>
    <dbReference type="NCBI Taxonomy" id="1094558"/>
    <lineage>
        <taxon>Bacteria</taxon>
        <taxon>Pseudomonadati</taxon>
        <taxon>Pseudomonadota</taxon>
        <taxon>Alphaproteobacteria</taxon>
        <taxon>Hyphomicrobiales</taxon>
        <taxon>Bartonellaceae</taxon>
        <taxon>Bartonella</taxon>
    </lineage>
</organism>
<dbReference type="PIRSF" id="PIRSF000089">
    <property type="entry name" value="Electra_flavoP_a"/>
    <property type="match status" value="1"/>
</dbReference>
<comment type="function">
    <text evidence="5">The electron transfer flavoprotein serves as a specific electron acceptor for other dehydrogenases. It transfers the electrons to the main respiratory chain via ETF-ubiquinone oxidoreductase (ETF dehydrogenase).</text>
</comment>
<keyword evidence="2" id="KW-0285">Flavoprotein</keyword>
<evidence type="ECO:0000313" key="11">
    <source>
        <dbReference type="Proteomes" id="UP000008952"/>
    </source>
</evidence>
<evidence type="ECO:0000259" key="9">
    <source>
        <dbReference type="SMART" id="SM00893"/>
    </source>
</evidence>
<evidence type="ECO:0000256" key="2">
    <source>
        <dbReference type="ARBA" id="ARBA00022630"/>
    </source>
</evidence>
<dbReference type="SMART" id="SM00893">
    <property type="entry name" value="ETF"/>
    <property type="match status" value="1"/>
</dbReference>
<dbReference type="SUPFAM" id="SSF52402">
    <property type="entry name" value="Adenine nucleotide alpha hydrolases-like"/>
    <property type="match status" value="1"/>
</dbReference>
<dbReference type="InterPro" id="IPR014729">
    <property type="entry name" value="Rossmann-like_a/b/a_fold"/>
</dbReference>
<dbReference type="GO" id="GO:0009055">
    <property type="term" value="F:electron transfer activity"/>
    <property type="evidence" value="ECO:0007669"/>
    <property type="project" value="InterPro"/>
</dbReference>
<dbReference type="FunFam" id="3.40.50.1220:FF:000001">
    <property type="entry name" value="Electron transfer flavoprotein, alpha subunit"/>
    <property type="match status" value="1"/>
</dbReference>
<feature type="binding site" evidence="8">
    <location>
        <begin position="241"/>
        <end position="245"/>
    </location>
    <ligand>
        <name>FAD</name>
        <dbReference type="ChEBI" id="CHEBI:57692"/>
    </ligand>
</feature>
<dbReference type="AlphaFoldDB" id="J0ZP11"/>
<dbReference type="PANTHER" id="PTHR43153">
    <property type="entry name" value="ELECTRON TRANSFER FLAVOPROTEIN ALPHA"/>
    <property type="match status" value="1"/>
</dbReference>
<dbReference type="GO" id="GO:0033539">
    <property type="term" value="P:fatty acid beta-oxidation using acyl-CoA dehydrogenase"/>
    <property type="evidence" value="ECO:0007669"/>
    <property type="project" value="TreeGrafter"/>
</dbReference>
<dbReference type="Proteomes" id="UP000008952">
    <property type="component" value="Unassembled WGS sequence"/>
</dbReference>
<feature type="binding site" evidence="8">
    <location>
        <position position="279"/>
    </location>
    <ligand>
        <name>FAD</name>
        <dbReference type="ChEBI" id="CHEBI:57692"/>
    </ligand>
</feature>
<dbReference type="Gene3D" id="3.40.50.1220">
    <property type="entry name" value="TPP-binding domain"/>
    <property type="match status" value="1"/>
</dbReference>
<dbReference type="InterPro" id="IPR001308">
    <property type="entry name" value="ETF_a/FixB"/>
</dbReference>
<dbReference type="Pfam" id="PF00766">
    <property type="entry name" value="ETF_alpha"/>
    <property type="match status" value="1"/>
</dbReference>
<dbReference type="InterPro" id="IPR029035">
    <property type="entry name" value="DHS-like_NAD/FAD-binding_dom"/>
</dbReference>
<dbReference type="HOGENOM" id="CLU_034178_0_0_5"/>
<keyword evidence="3 8" id="KW-0274">FAD</keyword>
<evidence type="ECO:0000256" key="8">
    <source>
        <dbReference type="PIRSR" id="PIRSR000089-1"/>
    </source>
</evidence>
<dbReference type="Pfam" id="PF01012">
    <property type="entry name" value="ETF"/>
    <property type="match status" value="1"/>
</dbReference>
<keyword evidence="4" id="KW-0249">Electron transport</keyword>
<keyword evidence="11" id="KW-1185">Reference proteome</keyword>
<protein>
    <recommendedName>
        <fullName evidence="6">Electron transfer flavoprotein subunit alpha</fullName>
    </recommendedName>
    <alternativeName>
        <fullName evidence="7">Electron transfer flavoprotein large subunit</fullName>
    </alternativeName>
</protein>
<evidence type="ECO:0000256" key="6">
    <source>
        <dbReference type="ARBA" id="ARBA00068674"/>
    </source>
</evidence>
<dbReference type="InterPro" id="IPR014730">
    <property type="entry name" value="ETF_a/b_N"/>
</dbReference>
<dbReference type="SUPFAM" id="SSF52467">
    <property type="entry name" value="DHS-like NAD/FAD-binding domain"/>
    <property type="match status" value="1"/>
</dbReference>
<evidence type="ECO:0000256" key="7">
    <source>
        <dbReference type="ARBA" id="ARBA00079299"/>
    </source>
</evidence>
<evidence type="ECO:0000313" key="10">
    <source>
        <dbReference type="EMBL" id="EJF90308.1"/>
    </source>
</evidence>
<comment type="cofactor">
    <cofactor evidence="8">
        <name>FAD</name>
        <dbReference type="ChEBI" id="CHEBI:57692"/>
    </cofactor>
    <text evidence="8">Binds 1 FAD per dimer.</text>
</comment>
<dbReference type="STRING" id="1094558.ME5_00709"/>
<comment type="similarity">
    <text evidence="1">Belongs to the ETF alpha-subunit/FixB family.</text>
</comment>
<comment type="caution">
    <text evidence="10">The sequence shown here is derived from an EMBL/GenBank/DDBJ whole genome shotgun (WGS) entry which is preliminary data.</text>
</comment>
<feature type="binding site" evidence="8">
    <location>
        <begin position="258"/>
        <end position="265"/>
    </location>
    <ligand>
        <name>FAD</name>
        <dbReference type="ChEBI" id="CHEBI:57692"/>
    </ligand>
</feature>
<dbReference type="InterPro" id="IPR014731">
    <property type="entry name" value="ETF_asu_C"/>
</dbReference>
<evidence type="ECO:0000256" key="4">
    <source>
        <dbReference type="ARBA" id="ARBA00022982"/>
    </source>
</evidence>
<keyword evidence="4" id="KW-0813">Transport</keyword>
<dbReference type="OrthoDB" id="9770286at2"/>
<dbReference type="CDD" id="cd01715">
    <property type="entry name" value="ETF_alpha"/>
    <property type="match status" value="1"/>
</dbReference>
<feature type="binding site" evidence="8">
    <location>
        <begin position="227"/>
        <end position="228"/>
    </location>
    <ligand>
        <name>FAD</name>
        <dbReference type="ChEBI" id="CHEBI:57692"/>
    </ligand>
</feature>
<dbReference type="PATRIC" id="fig|1094558.3.peg.774"/>
<evidence type="ECO:0000256" key="1">
    <source>
        <dbReference type="ARBA" id="ARBA00005817"/>
    </source>
</evidence>
<gene>
    <name evidence="10" type="ORF">ME5_00709</name>
</gene>
<proteinExistence type="inferred from homology"/>
<dbReference type="Gene3D" id="3.40.50.620">
    <property type="entry name" value="HUPs"/>
    <property type="match status" value="1"/>
</dbReference>
<dbReference type="GO" id="GO:0050660">
    <property type="term" value="F:flavin adenine dinucleotide binding"/>
    <property type="evidence" value="ECO:0007669"/>
    <property type="project" value="InterPro"/>
</dbReference>
<dbReference type="RefSeq" id="WP_008038494.1">
    <property type="nucleotide sequence ID" value="NZ_JH725147.1"/>
</dbReference>
<feature type="binding site" evidence="8">
    <location>
        <position position="201"/>
    </location>
    <ligand>
        <name>FAD</name>
        <dbReference type="ChEBI" id="CHEBI:57692"/>
    </ligand>
</feature>
<dbReference type="PANTHER" id="PTHR43153:SF1">
    <property type="entry name" value="ELECTRON TRANSFER FLAVOPROTEIN SUBUNIT ALPHA, MITOCHONDRIAL"/>
    <property type="match status" value="1"/>
</dbReference>
<evidence type="ECO:0000256" key="3">
    <source>
        <dbReference type="ARBA" id="ARBA00022827"/>
    </source>
</evidence>
<dbReference type="EMBL" id="AIMB01000007">
    <property type="protein sequence ID" value="EJF90308.1"/>
    <property type="molecule type" value="Genomic_DNA"/>
</dbReference>
<dbReference type="InterPro" id="IPR033947">
    <property type="entry name" value="ETF_alpha_N"/>
</dbReference>
<name>J0ZP11_9HYPH</name>
<feature type="domain" description="Electron transfer flavoprotein alpha/beta-subunit N-terminal" evidence="9">
    <location>
        <begin position="3"/>
        <end position="181"/>
    </location>
</feature>
<evidence type="ECO:0000256" key="5">
    <source>
        <dbReference type="ARBA" id="ARBA00025649"/>
    </source>
</evidence>